<keyword evidence="5" id="KW-1133">Transmembrane helix</keyword>
<organism evidence="9 10">
    <name type="scientific">Mesorhabditis spiculigera</name>
    <dbReference type="NCBI Taxonomy" id="96644"/>
    <lineage>
        <taxon>Eukaryota</taxon>
        <taxon>Metazoa</taxon>
        <taxon>Ecdysozoa</taxon>
        <taxon>Nematoda</taxon>
        <taxon>Chromadorea</taxon>
        <taxon>Rhabditida</taxon>
        <taxon>Rhabditina</taxon>
        <taxon>Rhabditomorpha</taxon>
        <taxon>Rhabditoidea</taxon>
        <taxon>Rhabditidae</taxon>
        <taxon>Mesorhabditinae</taxon>
        <taxon>Mesorhabditis</taxon>
    </lineage>
</organism>
<keyword evidence="6" id="KW-0732">Signal</keyword>
<dbReference type="PROSITE" id="PS01180">
    <property type="entry name" value="CUB"/>
    <property type="match status" value="1"/>
</dbReference>
<protein>
    <recommendedName>
        <fullName evidence="7">CUB domain-containing protein</fullName>
    </recommendedName>
</protein>
<evidence type="ECO:0000313" key="10">
    <source>
        <dbReference type="Proteomes" id="UP001177023"/>
    </source>
</evidence>
<feature type="domain" description="CUB" evidence="7">
    <location>
        <begin position="36"/>
        <end position="180"/>
    </location>
</feature>
<accession>A0AA36CTI0</accession>
<dbReference type="Pfam" id="PF00992">
    <property type="entry name" value="Troponin"/>
    <property type="match status" value="1"/>
</dbReference>
<dbReference type="Gene3D" id="1.20.5.350">
    <property type="match status" value="1"/>
</dbReference>
<comment type="caution">
    <text evidence="9">The sequence shown here is derived from an EMBL/GenBank/DDBJ whole genome shotgun (WGS) entry which is preliminary data.</text>
</comment>
<proteinExistence type="inferred from homology"/>
<feature type="region of interest" description="Disordered" evidence="4">
    <location>
        <begin position="371"/>
        <end position="414"/>
    </location>
</feature>
<dbReference type="InterPro" id="IPR038077">
    <property type="entry name" value="Troponin_sf"/>
</dbReference>
<evidence type="ECO:0000256" key="6">
    <source>
        <dbReference type="SAM" id="SignalP"/>
    </source>
</evidence>
<dbReference type="CDD" id="cd00041">
    <property type="entry name" value="CUB"/>
    <property type="match status" value="1"/>
</dbReference>
<dbReference type="PANTHER" id="PTHR13738">
    <property type="entry name" value="TROPONIN I"/>
    <property type="match status" value="1"/>
</dbReference>
<feature type="compositionally biased region" description="Basic and acidic residues" evidence="4">
    <location>
        <begin position="382"/>
        <end position="405"/>
    </location>
</feature>
<evidence type="ECO:0000259" key="7">
    <source>
        <dbReference type="PROSITE" id="PS01180"/>
    </source>
</evidence>
<evidence type="ECO:0000256" key="2">
    <source>
        <dbReference type="ARBA" id="ARBA00023157"/>
    </source>
</evidence>
<keyword evidence="2" id="KW-1015">Disulfide bond</keyword>
<feature type="non-terminal residue" evidence="9">
    <location>
        <position position="1"/>
    </location>
</feature>
<keyword evidence="5" id="KW-0472">Membrane</keyword>
<comment type="similarity">
    <text evidence="1">Belongs to the troponin I family.</text>
</comment>
<evidence type="ECO:0000313" key="8">
    <source>
        <dbReference type="EMBL" id="CAJ0562282.1"/>
    </source>
</evidence>
<dbReference type="AlphaFoldDB" id="A0AA36CTI0"/>
<dbReference type="GO" id="GO:0006936">
    <property type="term" value="P:muscle contraction"/>
    <property type="evidence" value="ECO:0007669"/>
    <property type="project" value="TreeGrafter"/>
</dbReference>
<dbReference type="GO" id="GO:0005861">
    <property type="term" value="C:troponin complex"/>
    <property type="evidence" value="ECO:0007669"/>
    <property type="project" value="InterPro"/>
</dbReference>
<evidence type="ECO:0000256" key="1">
    <source>
        <dbReference type="ARBA" id="ARBA00009930"/>
    </source>
</evidence>
<feature type="chain" id="PRO_5041588884" description="CUB domain-containing protein" evidence="6">
    <location>
        <begin position="16"/>
        <end position="566"/>
    </location>
</feature>
<reference evidence="9" key="1">
    <citation type="submission" date="2023-06" db="EMBL/GenBank/DDBJ databases">
        <authorList>
            <person name="Delattre M."/>
        </authorList>
    </citation>
    <scope>NUCLEOTIDE SEQUENCE</scope>
    <source>
        <strain evidence="9">AF72</strain>
    </source>
</reference>
<dbReference type="CDD" id="cd00112">
    <property type="entry name" value="LDLa"/>
    <property type="match status" value="1"/>
</dbReference>
<keyword evidence="10" id="KW-1185">Reference proteome</keyword>
<evidence type="ECO:0000256" key="4">
    <source>
        <dbReference type="SAM" id="MobiDB-lite"/>
    </source>
</evidence>
<keyword evidence="5" id="KW-0812">Transmembrane</keyword>
<feature type="signal peptide" evidence="6">
    <location>
        <begin position="1"/>
        <end position="15"/>
    </location>
</feature>
<dbReference type="InterPro" id="IPR050875">
    <property type="entry name" value="Troponin_I"/>
</dbReference>
<dbReference type="Proteomes" id="UP001177023">
    <property type="component" value="Unassembled WGS sequence"/>
</dbReference>
<dbReference type="EMBL" id="CATQJA010002632">
    <property type="protein sequence ID" value="CAJ0574743.1"/>
    <property type="molecule type" value="Genomic_DNA"/>
</dbReference>
<evidence type="ECO:0000256" key="5">
    <source>
        <dbReference type="SAM" id="Phobius"/>
    </source>
</evidence>
<dbReference type="EMBL" id="CATQJA010000641">
    <property type="protein sequence ID" value="CAJ0562282.1"/>
    <property type="molecule type" value="Genomic_DNA"/>
</dbReference>
<dbReference type="PANTHER" id="PTHR13738:SF41">
    <property type="entry name" value="TROPONIN I 4"/>
    <property type="match status" value="1"/>
</dbReference>
<name>A0AA36CTI0_9BILA</name>
<dbReference type="InterPro" id="IPR035914">
    <property type="entry name" value="Sperma_CUB_dom_sf"/>
</dbReference>
<dbReference type="Gene3D" id="4.10.400.10">
    <property type="entry name" value="Low-density Lipoprotein Receptor"/>
    <property type="match status" value="1"/>
</dbReference>
<sequence>MRWASFLLLIPILQAATPSYEPRISYIDGDTPDSQCKTKLERRIYGLSGTVYSHSEYGYAPYNATKNCIVVLIAPVGYRIRLRVLDFDVPSSSQSRCKNGDTLHVFDHESVVEQTTVTWGVDDMLSPGAIMGQFCGRINTSTILATSTQNAMTVWWHSASPGDEQPHVGGKGFRLHWNAYRETRKNVPCKTDREFACSNGDECIPAELACNKQSDCNDASDLIPRRQKENMCENMDLDPLSAISGPHLLLFALATVISVASFCVCACFMCRCLQRPGRTQTKDHQKYSTEGQGLRTLPDGCTPYPPSFLPPSPPKMQLPAAQYNQAMPNQYLPGFPKQPGAYAFSDDSLPQSSGEYALGMSSWADMELSSRYGGAMGDDEENQRKSDERERKKAEVRRRLEDANRSKKAKKGFLTPERKKKLRKLLMMKAAEDLKQQQMLKEQERQRILQERILPLPDLNSCDVDETFEEFLERVLELESDIYDLSYTVRQKDFEINELTIAVNDLRGKFVKPTLKKVSKTDSKFNKIKKIESQKVDFGSGLRKVEKNDYSVDAPKEPKEKLEWQK</sequence>
<dbReference type="Pfam" id="PF00057">
    <property type="entry name" value="Ldl_recept_a"/>
    <property type="match status" value="1"/>
</dbReference>
<dbReference type="SUPFAM" id="SSF49854">
    <property type="entry name" value="Spermadhesin, CUB domain"/>
    <property type="match status" value="1"/>
</dbReference>
<gene>
    <name evidence="9" type="ORF">MSPICULIGERA_LOCUS13071</name>
    <name evidence="8" type="ORF">MSPICULIGERA_LOCUS2080</name>
</gene>
<dbReference type="InterPro" id="IPR000859">
    <property type="entry name" value="CUB_dom"/>
</dbReference>
<dbReference type="InterPro" id="IPR001978">
    <property type="entry name" value="Troponin"/>
</dbReference>
<evidence type="ECO:0000256" key="3">
    <source>
        <dbReference type="PROSITE-ProRule" id="PRU00124"/>
    </source>
</evidence>
<dbReference type="Gene3D" id="2.60.120.290">
    <property type="entry name" value="Spermadhesin, CUB domain"/>
    <property type="match status" value="1"/>
</dbReference>
<dbReference type="InterPro" id="IPR002172">
    <property type="entry name" value="LDrepeatLR_classA_rpt"/>
</dbReference>
<dbReference type="SMART" id="SM00042">
    <property type="entry name" value="CUB"/>
    <property type="match status" value="1"/>
</dbReference>
<dbReference type="SUPFAM" id="SSF57424">
    <property type="entry name" value="LDL receptor-like module"/>
    <property type="match status" value="1"/>
</dbReference>
<dbReference type="InterPro" id="IPR036055">
    <property type="entry name" value="LDL_receptor-like_sf"/>
</dbReference>
<comment type="caution">
    <text evidence="3">Lacks conserved residue(s) required for the propagation of feature annotation.</text>
</comment>
<dbReference type="PROSITE" id="PS50068">
    <property type="entry name" value="LDLRA_2"/>
    <property type="match status" value="1"/>
</dbReference>
<evidence type="ECO:0000313" key="9">
    <source>
        <dbReference type="EMBL" id="CAJ0574743.1"/>
    </source>
</evidence>
<dbReference type="SUPFAM" id="SSF90250">
    <property type="entry name" value="Troponin coil-coiled subunits"/>
    <property type="match status" value="1"/>
</dbReference>
<feature type="transmembrane region" description="Helical" evidence="5">
    <location>
        <begin position="248"/>
        <end position="270"/>
    </location>
</feature>
<dbReference type="SMART" id="SM00192">
    <property type="entry name" value="LDLa"/>
    <property type="match status" value="1"/>
</dbReference>